<gene>
    <name evidence="2" type="ORF">EKO27_g9711</name>
</gene>
<comment type="caution">
    <text evidence="2">The sequence shown here is derived from an EMBL/GenBank/DDBJ whole genome shotgun (WGS) entry which is preliminary data.</text>
</comment>
<proteinExistence type="predicted"/>
<evidence type="ECO:0000313" key="3">
    <source>
        <dbReference type="Proteomes" id="UP000286045"/>
    </source>
</evidence>
<feature type="compositionally biased region" description="Basic and acidic residues" evidence="1">
    <location>
        <begin position="238"/>
        <end position="259"/>
    </location>
</feature>
<dbReference type="AlphaFoldDB" id="A0A439CTA6"/>
<dbReference type="Proteomes" id="UP000286045">
    <property type="component" value="Unassembled WGS sequence"/>
</dbReference>
<keyword evidence="3" id="KW-1185">Reference proteome</keyword>
<evidence type="ECO:0000256" key="1">
    <source>
        <dbReference type="SAM" id="MobiDB-lite"/>
    </source>
</evidence>
<name>A0A439CTA6_9PEZI</name>
<protein>
    <submittedName>
        <fullName evidence="2">Uncharacterized protein</fullName>
    </submittedName>
</protein>
<reference evidence="2 3" key="1">
    <citation type="submission" date="2018-12" db="EMBL/GenBank/DDBJ databases">
        <title>Draft genome sequence of Xylaria grammica IHI A82.</title>
        <authorList>
            <person name="Buettner E."/>
            <person name="Kellner H."/>
        </authorList>
    </citation>
    <scope>NUCLEOTIDE SEQUENCE [LARGE SCALE GENOMIC DNA]</scope>
    <source>
        <strain evidence="2 3">IHI A82</strain>
    </source>
</reference>
<evidence type="ECO:0000313" key="2">
    <source>
        <dbReference type="EMBL" id="RWA05390.1"/>
    </source>
</evidence>
<feature type="region of interest" description="Disordered" evidence="1">
    <location>
        <begin position="52"/>
        <end position="84"/>
    </location>
</feature>
<organism evidence="2 3">
    <name type="scientific">Xylaria grammica</name>
    <dbReference type="NCBI Taxonomy" id="363999"/>
    <lineage>
        <taxon>Eukaryota</taxon>
        <taxon>Fungi</taxon>
        <taxon>Dikarya</taxon>
        <taxon>Ascomycota</taxon>
        <taxon>Pezizomycotina</taxon>
        <taxon>Sordariomycetes</taxon>
        <taxon>Xylariomycetidae</taxon>
        <taxon>Xylariales</taxon>
        <taxon>Xylariaceae</taxon>
        <taxon>Xylaria</taxon>
    </lineage>
</organism>
<accession>A0A439CTA6</accession>
<sequence length="272" mass="30716">MSLFTRNSTRNYHDSHEGTVTYASVRGERSFLAEAPPNSPHGAKLAQIAMSIQEDRPRRKPNSGVSRVAIPEGPRHPQIQYGSNVPRYDGDGAQRDDVRGIASPLWYDRVSREGNADNRNCPCCHNATRPHRSPWYYYSMPDEDWETDVASITSTTRMDAYDLRHPMQYYRPHGQPQRTPSAPPIRQVRGSFPAQPTPHVTKYSTDTTTAYQVDSSNGRLYVSAPKGSNEARLFDAVAEEHSAQSQKKSYDGKEVDGGHGHRSKEAKKGWWW</sequence>
<dbReference type="EMBL" id="RYZI01000445">
    <property type="protein sequence ID" value="RWA05390.1"/>
    <property type="molecule type" value="Genomic_DNA"/>
</dbReference>
<feature type="region of interest" description="Disordered" evidence="1">
    <location>
        <begin position="238"/>
        <end position="272"/>
    </location>
</feature>